<dbReference type="Pfam" id="PF01022">
    <property type="entry name" value="HTH_5"/>
    <property type="match status" value="1"/>
</dbReference>
<sequence length="321" mass="34781">MAVRITLAGAELARVRFALAPAAETAHALALLRQPGEHAVHLPWVSWARPRLADEPDLPLLLDLLAHRSLPSFFFPVTDGRMPTLDEDLELVRAMPHDRFRAELDSVLAPDEHPELCVDPAAALARITAALRRCHDAVIAPHWGRIRTVLEADISTRAATLADRGVAGLFGELHREVAWTEGELIVNGRSRPNSMSTVDVSGHGLVLCPSVFVWPRVFVEMEPVTSGVLRYPARGLGALWQTQPSTPDALATLIGRTRAAMLGLLEQPLTTSDLAVRLGVTAGAVSQHLGVLRGANLVATRRDGKVVLHLRTERGDLLAKA</sequence>
<dbReference type="CDD" id="cd00090">
    <property type="entry name" value="HTH_ARSR"/>
    <property type="match status" value="1"/>
</dbReference>
<dbReference type="Gene3D" id="1.10.10.10">
    <property type="entry name" value="Winged helix-like DNA-binding domain superfamily/Winged helix DNA-binding domain"/>
    <property type="match status" value="1"/>
</dbReference>
<comment type="caution">
    <text evidence="5">The sequence shown here is derived from an EMBL/GenBank/DDBJ whole genome shotgun (WGS) entry which is preliminary data.</text>
</comment>
<dbReference type="Pfam" id="PF19361">
    <property type="entry name" value="DUF5937"/>
    <property type="match status" value="2"/>
</dbReference>
<evidence type="ECO:0000256" key="2">
    <source>
        <dbReference type="ARBA" id="ARBA00023125"/>
    </source>
</evidence>
<evidence type="ECO:0000259" key="4">
    <source>
        <dbReference type="PROSITE" id="PS50987"/>
    </source>
</evidence>
<dbReference type="InterPro" id="IPR051011">
    <property type="entry name" value="Metal_resp_trans_reg"/>
</dbReference>
<dbReference type="EMBL" id="VUOB01000073">
    <property type="protein sequence ID" value="KAA2252679.1"/>
    <property type="molecule type" value="Genomic_DNA"/>
</dbReference>
<dbReference type="SUPFAM" id="SSF46785">
    <property type="entry name" value="Winged helix' DNA-binding domain"/>
    <property type="match status" value="1"/>
</dbReference>
<evidence type="ECO:0000313" key="5">
    <source>
        <dbReference type="EMBL" id="KAA2252679.1"/>
    </source>
</evidence>
<reference evidence="5 6" key="1">
    <citation type="submission" date="2019-09" db="EMBL/GenBank/DDBJ databases">
        <title>Goodfellowia gen. nov., a new genus of the Pseudonocardineae related to Actinoalloteichus, containing Goodfellowia coeruleoviolacea gen. nov., comb. nov. gen. nov., comb. nov.</title>
        <authorList>
            <person name="Labeda D."/>
        </authorList>
    </citation>
    <scope>NUCLEOTIDE SEQUENCE [LARGE SCALE GENOMIC DNA]</scope>
    <source>
        <strain evidence="5 6">AN110305</strain>
    </source>
</reference>
<dbReference type="AlphaFoldDB" id="A0A5B2WQG3"/>
<keyword evidence="1" id="KW-0805">Transcription regulation</keyword>
<dbReference type="PROSITE" id="PS50987">
    <property type="entry name" value="HTH_ARSR_2"/>
    <property type="match status" value="1"/>
</dbReference>
<gene>
    <name evidence="5" type="ORF">F0L68_34750</name>
</gene>
<keyword evidence="2" id="KW-0238">DNA-binding</keyword>
<dbReference type="GO" id="GO:0003677">
    <property type="term" value="F:DNA binding"/>
    <property type="evidence" value="ECO:0007669"/>
    <property type="project" value="UniProtKB-KW"/>
</dbReference>
<dbReference type="SMART" id="SM00418">
    <property type="entry name" value="HTH_ARSR"/>
    <property type="match status" value="1"/>
</dbReference>
<protein>
    <submittedName>
        <fullName evidence="5">Winged helix-turn-helix transcriptional regulator</fullName>
    </submittedName>
</protein>
<dbReference type="InterPro" id="IPR001845">
    <property type="entry name" value="HTH_ArsR_DNA-bd_dom"/>
</dbReference>
<accession>A0A5B2WQG3</accession>
<evidence type="ECO:0000256" key="1">
    <source>
        <dbReference type="ARBA" id="ARBA00023015"/>
    </source>
</evidence>
<organism evidence="5 6">
    <name type="scientific">Solihabitans fulvus</name>
    <dbReference type="NCBI Taxonomy" id="1892852"/>
    <lineage>
        <taxon>Bacteria</taxon>
        <taxon>Bacillati</taxon>
        <taxon>Actinomycetota</taxon>
        <taxon>Actinomycetes</taxon>
        <taxon>Pseudonocardiales</taxon>
        <taxon>Pseudonocardiaceae</taxon>
        <taxon>Solihabitans</taxon>
    </lineage>
</organism>
<keyword evidence="3" id="KW-0804">Transcription</keyword>
<feature type="domain" description="HTH arsR-type" evidence="4">
    <location>
        <begin position="236"/>
        <end position="321"/>
    </location>
</feature>
<dbReference type="InterPro" id="IPR036390">
    <property type="entry name" value="WH_DNA-bd_sf"/>
</dbReference>
<dbReference type="InterPro" id="IPR036388">
    <property type="entry name" value="WH-like_DNA-bd_sf"/>
</dbReference>
<dbReference type="GO" id="GO:0003700">
    <property type="term" value="F:DNA-binding transcription factor activity"/>
    <property type="evidence" value="ECO:0007669"/>
    <property type="project" value="InterPro"/>
</dbReference>
<reference evidence="5 6" key="2">
    <citation type="submission" date="2019-09" db="EMBL/GenBank/DDBJ databases">
        <authorList>
            <person name="Jin C."/>
        </authorList>
    </citation>
    <scope>NUCLEOTIDE SEQUENCE [LARGE SCALE GENOMIC DNA]</scope>
    <source>
        <strain evidence="5 6">AN110305</strain>
    </source>
</reference>
<keyword evidence="6" id="KW-1185">Reference proteome</keyword>
<evidence type="ECO:0000256" key="3">
    <source>
        <dbReference type="ARBA" id="ARBA00023163"/>
    </source>
</evidence>
<dbReference type="PANTHER" id="PTHR43132:SF8">
    <property type="entry name" value="HTH-TYPE TRANSCRIPTIONAL REGULATOR KMTR"/>
    <property type="match status" value="1"/>
</dbReference>
<dbReference type="Proteomes" id="UP000323454">
    <property type="component" value="Unassembled WGS sequence"/>
</dbReference>
<dbReference type="OrthoDB" id="3460651at2"/>
<evidence type="ECO:0000313" key="6">
    <source>
        <dbReference type="Proteomes" id="UP000323454"/>
    </source>
</evidence>
<name>A0A5B2WQG3_9PSEU</name>
<dbReference type="InterPro" id="IPR011991">
    <property type="entry name" value="ArsR-like_HTH"/>
</dbReference>
<proteinExistence type="predicted"/>
<dbReference type="RefSeq" id="WP_149854134.1">
    <property type="nucleotide sequence ID" value="NZ_VUOB01000073.1"/>
</dbReference>
<dbReference type="InterPro" id="IPR045981">
    <property type="entry name" value="DUF5937"/>
</dbReference>
<dbReference type="PANTHER" id="PTHR43132">
    <property type="entry name" value="ARSENICAL RESISTANCE OPERON REPRESSOR ARSR-RELATED"/>
    <property type="match status" value="1"/>
</dbReference>